<evidence type="ECO:0000313" key="2">
    <source>
        <dbReference type="Proteomes" id="UP001605036"/>
    </source>
</evidence>
<dbReference type="EMBL" id="JBHFFA010000007">
    <property type="protein sequence ID" value="KAL2611077.1"/>
    <property type="molecule type" value="Genomic_DNA"/>
</dbReference>
<organism evidence="1 2">
    <name type="scientific">Riccia fluitans</name>
    <dbReference type="NCBI Taxonomy" id="41844"/>
    <lineage>
        <taxon>Eukaryota</taxon>
        <taxon>Viridiplantae</taxon>
        <taxon>Streptophyta</taxon>
        <taxon>Embryophyta</taxon>
        <taxon>Marchantiophyta</taxon>
        <taxon>Marchantiopsida</taxon>
        <taxon>Marchantiidae</taxon>
        <taxon>Marchantiales</taxon>
        <taxon>Ricciaceae</taxon>
        <taxon>Riccia</taxon>
    </lineage>
</organism>
<evidence type="ECO:0000313" key="1">
    <source>
        <dbReference type="EMBL" id="KAL2611077.1"/>
    </source>
</evidence>
<comment type="caution">
    <text evidence="1">The sequence shown here is derived from an EMBL/GenBank/DDBJ whole genome shotgun (WGS) entry which is preliminary data.</text>
</comment>
<proteinExistence type="predicted"/>
<reference evidence="1 2" key="1">
    <citation type="submission" date="2024-09" db="EMBL/GenBank/DDBJ databases">
        <title>Chromosome-scale assembly of Riccia fluitans.</title>
        <authorList>
            <person name="Paukszto L."/>
            <person name="Sawicki J."/>
            <person name="Karawczyk K."/>
            <person name="Piernik-Szablinska J."/>
            <person name="Szczecinska M."/>
            <person name="Mazdziarz M."/>
        </authorList>
    </citation>
    <scope>NUCLEOTIDE SEQUENCE [LARGE SCALE GENOMIC DNA]</scope>
    <source>
        <strain evidence="1">Rf_01</strain>
        <tissue evidence="1">Aerial parts of the thallus</tissue>
    </source>
</reference>
<sequence length="207" mass="23963">MDRNICARVFVDLEEDTKVVQLPAELHPASGARHTSFRTLNVVRCIIGKSAKDMLSMRSIVNSASCSCCLRADRVQFRKDKEQQEPAKRQQEKRRCIDRYKCYGEAKVVVDLTGRTMELFIQHLCRHENLAYRENNVPQAAIDFLETHVNNQLRRVDLYNRLCKEGLIDPTFICKAHVNFWIFELLGRAGPLYVGPSPFVQYDNSRE</sequence>
<keyword evidence="2" id="KW-1185">Reference proteome</keyword>
<gene>
    <name evidence="1" type="ORF">R1flu_022769</name>
</gene>
<name>A0ABD1XQ55_9MARC</name>
<dbReference type="Proteomes" id="UP001605036">
    <property type="component" value="Unassembled WGS sequence"/>
</dbReference>
<protein>
    <submittedName>
        <fullName evidence="1">Uncharacterized protein</fullName>
    </submittedName>
</protein>
<dbReference type="AlphaFoldDB" id="A0ABD1XQ55"/>
<accession>A0ABD1XQ55</accession>